<evidence type="ECO:0000313" key="2">
    <source>
        <dbReference type="Proteomes" id="UP001163878"/>
    </source>
</evidence>
<dbReference type="SUPFAM" id="SSF55729">
    <property type="entry name" value="Acyl-CoA N-acyltransferases (Nat)"/>
    <property type="match status" value="1"/>
</dbReference>
<proteinExistence type="predicted"/>
<evidence type="ECO:0000313" key="1">
    <source>
        <dbReference type="EMBL" id="UYQ65367.1"/>
    </source>
</evidence>
<sequence length="636" mass="68694">MSGSGTGERTQPHAAELMRLRAALKKHSRVNLTGPAGVGKTRLTRQLRAATVDLDSDLDLDGDHGPERAQETWRSWWSRRAPEDLLVVDSIDEPHRTAALRRGLDDAGVPRRLLFVSRRPLLAAEGWTDSGMVTLRLQPLPDHRIEAVAADAGIDDPEARAVVARLAGGVPLLAAAGCRALHAGAEPSDAGAIADQMAGELLERLGRELPGSRWRHALRLLATVGAGDEQLLSAGPDLFAHLGRLSVVTRTPLGLSVREPFRTVLETAYLWRRPTAHHAVRSRAAAYRHTLLTRTTDPSKRAELVGQRLFLTGDPQLRRALFPASESAARIDVAQQADADDIGRLMHRWARRGGFDPARAERVTERWLDHGPSVFRLARDGDGRAVGLASLLPVQDTTSDAMEPLLQQHTGRFVTGPRSGGLFLGAAYATDPAAHARILRDILACAVRSGHLVVSTATPDYQLLVRGLGFRAHGSVHDDVYRCGRRPEVFSNAFTAAALPRWLDRLGDAGTGGAGAGQPDGDLVEEIARALGRIRDPAALEGSALLACPATPTVADLRSWLHSAVQRLADSEETADAEAGAILQAYYLARRRGTHHQVACRLHLGRATYFRRLRRGLTSLAVRLSTASPDPGCVVP</sequence>
<organism evidence="1 2">
    <name type="scientific">Streptomyces peucetius</name>
    <dbReference type="NCBI Taxonomy" id="1950"/>
    <lineage>
        <taxon>Bacteria</taxon>
        <taxon>Bacillati</taxon>
        <taxon>Actinomycetota</taxon>
        <taxon>Actinomycetes</taxon>
        <taxon>Kitasatosporales</taxon>
        <taxon>Streptomycetaceae</taxon>
        <taxon>Streptomyces</taxon>
    </lineage>
</organism>
<reference evidence="1" key="1">
    <citation type="submission" date="2022-10" db="EMBL/GenBank/DDBJ databases">
        <title>Cytochrome P450 Catalyzes Benzene Ring Formation in the Biosynthesis of Trialkyl-Substituted Aromatic Polyketides.</title>
        <authorList>
            <person name="Zhao E."/>
            <person name="Ge H."/>
        </authorList>
    </citation>
    <scope>NUCLEOTIDE SEQUENCE</scope>
    <source>
        <strain evidence="1">NA0869</strain>
    </source>
</reference>
<dbReference type="RefSeq" id="WP_264248493.1">
    <property type="nucleotide sequence ID" value="NZ_CP107567.1"/>
</dbReference>
<accession>A0ABY6IED6</accession>
<name>A0ABY6IED6_STRPE</name>
<dbReference type="InterPro" id="IPR027417">
    <property type="entry name" value="P-loop_NTPase"/>
</dbReference>
<gene>
    <name evidence="1" type="ORF">OGH68_30480</name>
</gene>
<dbReference type="InterPro" id="IPR016181">
    <property type="entry name" value="Acyl_CoA_acyltransferase"/>
</dbReference>
<protein>
    <submittedName>
        <fullName evidence="1">Uncharacterized protein</fullName>
    </submittedName>
</protein>
<dbReference type="Proteomes" id="UP001163878">
    <property type="component" value="Chromosome"/>
</dbReference>
<dbReference type="EMBL" id="CP107567">
    <property type="protein sequence ID" value="UYQ65367.1"/>
    <property type="molecule type" value="Genomic_DNA"/>
</dbReference>
<dbReference type="SUPFAM" id="SSF52540">
    <property type="entry name" value="P-loop containing nucleoside triphosphate hydrolases"/>
    <property type="match status" value="1"/>
</dbReference>
<keyword evidence="2" id="KW-1185">Reference proteome</keyword>